<dbReference type="GO" id="GO:0034506">
    <property type="term" value="C:chromosome, centromeric core domain"/>
    <property type="evidence" value="ECO:0007669"/>
    <property type="project" value="TreeGrafter"/>
</dbReference>
<dbReference type="AlphaFoldDB" id="A0A9P1HCJ8"/>
<comment type="caution">
    <text evidence="2">The sequence shown here is derived from an EMBL/GenBank/DDBJ whole genome shotgun (WGS) entry which is preliminary data.</text>
</comment>
<name>A0A9P1HCJ8_9PEZI</name>
<accession>A0A9P1HCJ8</accession>
<evidence type="ECO:0000313" key="3">
    <source>
        <dbReference type="Proteomes" id="UP000838763"/>
    </source>
</evidence>
<dbReference type="InterPro" id="IPR040349">
    <property type="entry name" value="Csm1/Pcs1"/>
</dbReference>
<dbReference type="GO" id="GO:0051315">
    <property type="term" value="P:attachment of mitotic spindle microtubules to kinetochore"/>
    <property type="evidence" value="ECO:0007669"/>
    <property type="project" value="TreeGrafter"/>
</dbReference>
<sequence length="78" mass="9191">MDTSDVSLRRKLGELSKKHEILESKYRHLQEVGAREAERNFDRLRKQAEERAQTSKDLIWNLKTELETQVGLAKRARV</sequence>
<dbReference type="GO" id="GO:0072686">
    <property type="term" value="C:mitotic spindle"/>
    <property type="evidence" value="ECO:0007669"/>
    <property type="project" value="TreeGrafter"/>
</dbReference>
<dbReference type="EMBL" id="CALLCH030000021">
    <property type="protein sequence ID" value="CAI4219871.1"/>
    <property type="molecule type" value="Genomic_DNA"/>
</dbReference>
<dbReference type="OrthoDB" id="2431049at2759"/>
<organism evidence="2 3">
    <name type="scientific">Parascedosporium putredinis</name>
    <dbReference type="NCBI Taxonomy" id="1442378"/>
    <lineage>
        <taxon>Eukaryota</taxon>
        <taxon>Fungi</taxon>
        <taxon>Dikarya</taxon>
        <taxon>Ascomycota</taxon>
        <taxon>Pezizomycotina</taxon>
        <taxon>Sordariomycetes</taxon>
        <taxon>Hypocreomycetidae</taxon>
        <taxon>Microascales</taxon>
        <taxon>Microascaceae</taxon>
        <taxon>Parascedosporium</taxon>
    </lineage>
</organism>
<dbReference type="PANTHER" id="PTHR28006">
    <property type="entry name" value="MONOPOLIN COMPLEX SUBUNIT CSM1"/>
    <property type="match status" value="1"/>
</dbReference>
<feature type="coiled-coil region" evidence="1">
    <location>
        <begin position="12"/>
        <end position="65"/>
    </location>
</feature>
<proteinExistence type="predicted"/>
<dbReference type="GO" id="GO:0045144">
    <property type="term" value="P:meiotic sister chromatid segregation"/>
    <property type="evidence" value="ECO:0007669"/>
    <property type="project" value="TreeGrafter"/>
</dbReference>
<reference evidence="2" key="1">
    <citation type="submission" date="2022-11" db="EMBL/GenBank/DDBJ databases">
        <authorList>
            <person name="Scott C."/>
            <person name="Bruce N."/>
        </authorList>
    </citation>
    <scope>NUCLEOTIDE SEQUENCE</scope>
</reference>
<keyword evidence="3" id="KW-1185">Reference proteome</keyword>
<protein>
    <submittedName>
        <fullName evidence="2">Uncharacterized protein</fullName>
    </submittedName>
</protein>
<dbReference type="PANTHER" id="PTHR28006:SF1">
    <property type="entry name" value="MONOPOLIN COMPLEX SUBUNIT CSM1"/>
    <property type="match status" value="1"/>
</dbReference>
<evidence type="ECO:0000256" key="1">
    <source>
        <dbReference type="SAM" id="Coils"/>
    </source>
</evidence>
<dbReference type="GO" id="GO:0033551">
    <property type="term" value="C:monopolin complex"/>
    <property type="evidence" value="ECO:0007669"/>
    <property type="project" value="InterPro"/>
</dbReference>
<dbReference type="GO" id="GO:0005730">
    <property type="term" value="C:nucleolus"/>
    <property type="evidence" value="ECO:0007669"/>
    <property type="project" value="TreeGrafter"/>
</dbReference>
<dbReference type="Proteomes" id="UP000838763">
    <property type="component" value="Unassembled WGS sequence"/>
</dbReference>
<gene>
    <name evidence="2" type="ORF">PPNO1_LOCUS9416</name>
</gene>
<evidence type="ECO:0000313" key="2">
    <source>
        <dbReference type="EMBL" id="CAI4219871.1"/>
    </source>
</evidence>
<keyword evidence="1" id="KW-0175">Coiled coil</keyword>
<dbReference type="GO" id="GO:1990644">
    <property type="term" value="F:microtubule site clamp"/>
    <property type="evidence" value="ECO:0007669"/>
    <property type="project" value="TreeGrafter"/>
</dbReference>